<dbReference type="EMBL" id="CM004396">
    <property type="protein sequence ID" value="OAY39667.1"/>
    <property type="molecule type" value="Genomic_DNA"/>
</dbReference>
<dbReference type="InterPro" id="IPR036282">
    <property type="entry name" value="Glutathione-S-Trfase_C_sf"/>
</dbReference>
<dbReference type="GO" id="GO:0006749">
    <property type="term" value="P:glutathione metabolic process"/>
    <property type="evidence" value="ECO:0000318"/>
    <property type="project" value="GO_Central"/>
</dbReference>
<feature type="domain" description="GST C-terminal" evidence="6">
    <location>
        <begin position="87"/>
        <end position="214"/>
    </location>
</feature>
<dbReference type="Proteomes" id="UP000091857">
    <property type="component" value="Chromosome 10"/>
</dbReference>
<dbReference type="Gene3D" id="3.40.30.10">
    <property type="entry name" value="Glutaredoxin"/>
    <property type="match status" value="1"/>
</dbReference>
<feature type="domain" description="GST N-terminal" evidence="5">
    <location>
        <begin position="3"/>
        <end position="82"/>
    </location>
</feature>
<dbReference type="AlphaFoldDB" id="A0A2C9V6W4"/>
<accession>A0A2C9V6W4</accession>
<sequence>MAEEVKLFRNWSSPYPLRVVWALKLKGIEYEEVFEDLSNKSSLLLKYNPVYKKIPVLVHNGKPICESLLILEYLEETFKQYPLLPQNPHQRATARFWANFADEKILQAMRFDVLSKQGREQEEAIVSIKEKLKYLEEELKGKKFFGGESIGLVDLALGWIAYYLNIIEEIIGVKLVDQEKFPLLMAWIQQFSNIPIIHENWPPRDKLLDRYSGFRKAALGEDTPK</sequence>
<dbReference type="InterPro" id="IPR045074">
    <property type="entry name" value="GST_C_Tau"/>
</dbReference>
<dbReference type="SUPFAM" id="SSF52833">
    <property type="entry name" value="Thioredoxin-like"/>
    <property type="match status" value="1"/>
</dbReference>
<dbReference type="PROSITE" id="PS50405">
    <property type="entry name" value="GST_CTER"/>
    <property type="match status" value="1"/>
</dbReference>
<dbReference type="Gramene" id="Manes.10G113500.1.v8.1">
    <property type="protein sequence ID" value="Manes.10G113500.1.v8.1.CDS"/>
    <property type="gene ID" value="Manes.10G113500.v8.1"/>
</dbReference>
<dbReference type="FunFam" id="1.20.1050.10:FF:000012">
    <property type="entry name" value="Tau class glutathione S-transferase"/>
    <property type="match status" value="1"/>
</dbReference>
<dbReference type="InterPro" id="IPR036249">
    <property type="entry name" value="Thioredoxin-like_sf"/>
</dbReference>
<dbReference type="SFLD" id="SFLDG01152">
    <property type="entry name" value="Main.3:_Omega-_and_Tau-like"/>
    <property type="match status" value="1"/>
</dbReference>
<dbReference type="SUPFAM" id="SSF47616">
    <property type="entry name" value="GST C-terminal domain-like"/>
    <property type="match status" value="1"/>
</dbReference>
<proteinExistence type="inferred from homology"/>
<evidence type="ECO:0000256" key="1">
    <source>
        <dbReference type="ARBA" id="ARBA00012452"/>
    </source>
</evidence>
<dbReference type="PANTHER" id="PTHR11260:SF762">
    <property type="entry name" value="GLUTATHIONE TRANSFERASE"/>
    <property type="match status" value="1"/>
</dbReference>
<dbReference type="GO" id="GO:0004364">
    <property type="term" value="F:glutathione transferase activity"/>
    <property type="evidence" value="ECO:0000318"/>
    <property type="project" value="GO_Central"/>
</dbReference>
<dbReference type="InterPro" id="IPR045073">
    <property type="entry name" value="Omega/Tau-like"/>
</dbReference>
<dbReference type="STRING" id="3983.A0A2C9V6W4"/>
<evidence type="ECO:0000256" key="3">
    <source>
        <dbReference type="ARBA" id="ARBA00047960"/>
    </source>
</evidence>
<evidence type="ECO:0000256" key="4">
    <source>
        <dbReference type="RuleBase" id="RU003494"/>
    </source>
</evidence>
<dbReference type="Pfam" id="PF00043">
    <property type="entry name" value="GST_C"/>
    <property type="match status" value="1"/>
</dbReference>
<dbReference type="EC" id="2.5.1.18" evidence="1"/>
<comment type="caution">
    <text evidence="7">The sequence shown here is derived from an EMBL/GenBank/DDBJ whole genome shotgun (WGS) entry which is preliminary data.</text>
</comment>
<dbReference type="FunFam" id="3.40.30.10:FF:000014">
    <property type="entry name" value="Tau class glutathione S-transferase"/>
    <property type="match status" value="1"/>
</dbReference>
<dbReference type="CDD" id="cd03185">
    <property type="entry name" value="GST_C_Tau"/>
    <property type="match status" value="1"/>
</dbReference>
<dbReference type="Gene3D" id="1.20.1050.10">
    <property type="match status" value="1"/>
</dbReference>
<dbReference type="PROSITE" id="PS50404">
    <property type="entry name" value="GST_NTER"/>
    <property type="match status" value="1"/>
</dbReference>
<dbReference type="InterPro" id="IPR010987">
    <property type="entry name" value="Glutathione-S-Trfase_C-like"/>
</dbReference>
<evidence type="ECO:0000313" key="8">
    <source>
        <dbReference type="Proteomes" id="UP000091857"/>
    </source>
</evidence>
<evidence type="ECO:0000259" key="5">
    <source>
        <dbReference type="PROSITE" id="PS50404"/>
    </source>
</evidence>
<keyword evidence="8" id="KW-1185">Reference proteome</keyword>
<name>A0A2C9V6W4_MANES</name>
<gene>
    <name evidence="7" type="ORF">MANES_10G113500v8</name>
</gene>
<evidence type="ECO:0000256" key="2">
    <source>
        <dbReference type="ARBA" id="ARBA00022679"/>
    </source>
</evidence>
<dbReference type="GO" id="GO:0005737">
    <property type="term" value="C:cytoplasm"/>
    <property type="evidence" value="ECO:0000318"/>
    <property type="project" value="GO_Central"/>
</dbReference>
<dbReference type="CDD" id="cd03058">
    <property type="entry name" value="GST_N_Tau"/>
    <property type="match status" value="1"/>
</dbReference>
<evidence type="ECO:0000313" key="7">
    <source>
        <dbReference type="EMBL" id="OAY39667.1"/>
    </source>
</evidence>
<comment type="catalytic activity">
    <reaction evidence="3">
        <text>RX + glutathione = an S-substituted glutathione + a halide anion + H(+)</text>
        <dbReference type="Rhea" id="RHEA:16437"/>
        <dbReference type="ChEBI" id="CHEBI:15378"/>
        <dbReference type="ChEBI" id="CHEBI:16042"/>
        <dbReference type="ChEBI" id="CHEBI:17792"/>
        <dbReference type="ChEBI" id="CHEBI:57925"/>
        <dbReference type="ChEBI" id="CHEBI:90779"/>
        <dbReference type="EC" id="2.5.1.18"/>
    </reaction>
</comment>
<organism evidence="7 8">
    <name type="scientific">Manihot esculenta</name>
    <name type="common">Cassava</name>
    <name type="synonym">Jatropha manihot</name>
    <dbReference type="NCBI Taxonomy" id="3983"/>
    <lineage>
        <taxon>Eukaryota</taxon>
        <taxon>Viridiplantae</taxon>
        <taxon>Streptophyta</taxon>
        <taxon>Embryophyta</taxon>
        <taxon>Tracheophyta</taxon>
        <taxon>Spermatophyta</taxon>
        <taxon>Magnoliopsida</taxon>
        <taxon>eudicotyledons</taxon>
        <taxon>Gunneridae</taxon>
        <taxon>Pentapetalae</taxon>
        <taxon>rosids</taxon>
        <taxon>fabids</taxon>
        <taxon>Malpighiales</taxon>
        <taxon>Euphorbiaceae</taxon>
        <taxon>Crotonoideae</taxon>
        <taxon>Manihoteae</taxon>
        <taxon>Manihot</taxon>
    </lineage>
</organism>
<comment type="similarity">
    <text evidence="4">Belongs to the GST superfamily.</text>
</comment>
<dbReference type="InterPro" id="IPR004045">
    <property type="entry name" value="Glutathione_S-Trfase_N"/>
</dbReference>
<dbReference type="SFLD" id="SFLDG00358">
    <property type="entry name" value="Main_(cytGST)"/>
    <property type="match status" value="1"/>
</dbReference>
<dbReference type="Pfam" id="PF02798">
    <property type="entry name" value="GST_N"/>
    <property type="match status" value="1"/>
</dbReference>
<reference evidence="8" key="1">
    <citation type="journal article" date="2016" name="Nat. Biotechnol.">
        <title>Sequencing wild and cultivated cassava and related species reveals extensive interspecific hybridization and genetic diversity.</title>
        <authorList>
            <person name="Bredeson J.V."/>
            <person name="Lyons J.B."/>
            <person name="Prochnik S.E."/>
            <person name="Wu G.A."/>
            <person name="Ha C.M."/>
            <person name="Edsinger-Gonzales E."/>
            <person name="Grimwood J."/>
            <person name="Schmutz J."/>
            <person name="Rabbi I.Y."/>
            <person name="Egesi C."/>
            <person name="Nauluvula P."/>
            <person name="Lebot V."/>
            <person name="Ndunguru J."/>
            <person name="Mkamilo G."/>
            <person name="Bart R.S."/>
            <person name="Setter T.L."/>
            <person name="Gleadow R.M."/>
            <person name="Kulakow P."/>
            <person name="Ferguson M.E."/>
            <person name="Rounsley S."/>
            <person name="Rokhsar D.S."/>
        </authorList>
    </citation>
    <scope>NUCLEOTIDE SEQUENCE [LARGE SCALE GENOMIC DNA]</scope>
    <source>
        <strain evidence="8">cv. AM560-2</strain>
    </source>
</reference>
<dbReference type="InterPro" id="IPR004046">
    <property type="entry name" value="GST_C"/>
</dbReference>
<dbReference type="OrthoDB" id="4951845at2759"/>
<evidence type="ECO:0000259" key="6">
    <source>
        <dbReference type="PROSITE" id="PS50405"/>
    </source>
</evidence>
<dbReference type="SFLD" id="SFLDS00019">
    <property type="entry name" value="Glutathione_Transferase_(cytos"/>
    <property type="match status" value="1"/>
</dbReference>
<keyword evidence="2" id="KW-0808">Transferase</keyword>
<dbReference type="PANTHER" id="PTHR11260">
    <property type="entry name" value="GLUTATHIONE S-TRANSFERASE, GST, SUPERFAMILY, GST DOMAIN CONTAINING"/>
    <property type="match status" value="1"/>
</dbReference>
<dbReference type="InterPro" id="IPR040079">
    <property type="entry name" value="Glutathione_S-Trfase"/>
</dbReference>
<dbReference type="OMA" id="DETWNEA"/>
<protein>
    <recommendedName>
        <fullName evidence="1">glutathione transferase</fullName>
        <ecNumber evidence="1">2.5.1.18</ecNumber>
    </recommendedName>
</protein>